<keyword evidence="8 11" id="KW-1133">Transmembrane helix</keyword>
<feature type="transmembrane region" description="Helical" evidence="11">
    <location>
        <begin position="31"/>
        <end position="53"/>
    </location>
</feature>
<keyword evidence="9 11" id="KW-0482">Metalloprotease</keyword>
<keyword evidence="10 11" id="KW-0472">Membrane</keyword>
<keyword evidence="2 11" id="KW-1003">Cell membrane</keyword>
<evidence type="ECO:0000256" key="1">
    <source>
        <dbReference type="ARBA" id="ARBA00009779"/>
    </source>
</evidence>
<comment type="similarity">
    <text evidence="1 11">Belongs to the peptidase M48B family.</text>
</comment>
<keyword evidence="6 11" id="KW-0378">Hydrolase</keyword>
<feature type="transmembrane region" description="Helical" evidence="11">
    <location>
        <begin position="181"/>
        <end position="202"/>
    </location>
</feature>
<proteinExistence type="inferred from homology"/>
<keyword evidence="3 11" id="KW-0645">Protease</keyword>
<dbReference type="Gene3D" id="3.30.2010.10">
    <property type="entry name" value="Metalloproteases ('zincins'), catalytic domain"/>
    <property type="match status" value="1"/>
</dbReference>
<evidence type="ECO:0000256" key="8">
    <source>
        <dbReference type="ARBA" id="ARBA00022989"/>
    </source>
</evidence>
<comment type="subcellular location">
    <subcellularLocation>
        <location evidence="11">Cell membrane</location>
        <topology evidence="11">Multi-pass membrane protein</topology>
    </subcellularLocation>
</comment>
<dbReference type="GO" id="GO:0008270">
    <property type="term" value="F:zinc ion binding"/>
    <property type="evidence" value="ECO:0007669"/>
    <property type="project" value="UniProtKB-UniRule"/>
</dbReference>
<dbReference type="PANTHER" id="PTHR43221">
    <property type="entry name" value="PROTEASE HTPX"/>
    <property type="match status" value="1"/>
</dbReference>
<evidence type="ECO:0000256" key="7">
    <source>
        <dbReference type="ARBA" id="ARBA00022833"/>
    </source>
</evidence>
<feature type="binding site" evidence="11">
    <location>
        <position position="136"/>
    </location>
    <ligand>
        <name>Zn(2+)</name>
        <dbReference type="ChEBI" id="CHEBI:29105"/>
        <note>catalytic</note>
    </ligand>
</feature>
<comment type="caution">
    <text evidence="13">The sequence shown here is derived from an EMBL/GenBank/DDBJ whole genome shotgun (WGS) entry which is preliminary data.</text>
</comment>
<dbReference type="GO" id="GO:0005886">
    <property type="term" value="C:plasma membrane"/>
    <property type="evidence" value="ECO:0007669"/>
    <property type="project" value="UniProtKB-SubCell"/>
</dbReference>
<dbReference type="Pfam" id="PF01435">
    <property type="entry name" value="Peptidase_M48"/>
    <property type="match status" value="1"/>
</dbReference>
<feature type="active site" evidence="11">
    <location>
        <position position="137"/>
    </location>
</feature>
<dbReference type="EMBL" id="LMVM01000041">
    <property type="protein sequence ID" value="PAV02931.1"/>
    <property type="molecule type" value="Genomic_DNA"/>
</dbReference>
<dbReference type="PANTHER" id="PTHR43221:SF2">
    <property type="entry name" value="PROTEASE HTPX HOMOLOG"/>
    <property type="match status" value="1"/>
</dbReference>
<name>A0A2A2H0K4_METBR</name>
<evidence type="ECO:0000256" key="4">
    <source>
        <dbReference type="ARBA" id="ARBA00022692"/>
    </source>
</evidence>
<feature type="binding site" evidence="11">
    <location>
        <position position="207"/>
    </location>
    <ligand>
        <name>Zn(2+)</name>
        <dbReference type="ChEBI" id="CHEBI:29105"/>
        <note>catalytic</note>
    </ligand>
</feature>
<dbReference type="InterPro" id="IPR022919">
    <property type="entry name" value="Pept_M48_protease_HtpX"/>
</dbReference>
<dbReference type="RefSeq" id="WP_069582530.1">
    <property type="nucleotide sequence ID" value="NZ_LMVM01000041.1"/>
</dbReference>
<evidence type="ECO:0000256" key="5">
    <source>
        <dbReference type="ARBA" id="ARBA00022723"/>
    </source>
</evidence>
<comment type="cofactor">
    <cofactor evidence="11">
        <name>Zn(2+)</name>
        <dbReference type="ChEBI" id="CHEBI:29105"/>
    </cofactor>
    <text evidence="11">Binds 1 zinc ion per subunit.</text>
</comment>
<reference evidence="13 14" key="1">
    <citation type="journal article" date="2017" name="BMC Genomics">
        <title>Genomic analysis of methanogenic archaea reveals a shift towards energy conservation.</title>
        <authorList>
            <person name="Gilmore S.P."/>
            <person name="Henske J.K."/>
            <person name="Sexton J.A."/>
            <person name="Solomon K.V."/>
            <person name="Seppala S."/>
            <person name="Yoo J.I."/>
            <person name="Huyett L.M."/>
            <person name="Pressman A."/>
            <person name="Cogan J.Z."/>
            <person name="Kivenson V."/>
            <person name="Peng X."/>
            <person name="Tan Y."/>
            <person name="Valentine D.L."/>
            <person name="O'Malley M.A."/>
        </authorList>
    </citation>
    <scope>NUCLEOTIDE SEQUENCE [LARGE SCALE GENOMIC DNA]</scope>
    <source>
        <strain evidence="13 14">M.o.H.</strain>
    </source>
</reference>
<evidence type="ECO:0000256" key="9">
    <source>
        <dbReference type="ARBA" id="ARBA00023049"/>
    </source>
</evidence>
<sequence>MFENIKTLLLLGALTGLLIGIGYFIGSLFGVGLFGASAFFLLAMIMNFSSYFFSDKIVLKMYGAREVSEHEAPELHSIVSELAQNAGIPKPKVAIVESATPNAFATGRSPKKAVVAVTTGILNLLSRDELEGVIAHELGHVKNRDILISAVAATVGGAIVLIANYAGMFAFLGGGEDGEDLLGLIAMSILAPVAATIVQLAVSRTREYKADESGAKISGKPWALADALRKLQMGTSSRPMRDANPATAHIFIVNPFGGKTKTLMNLFSTHPPINERIKRLEEVKAF</sequence>
<keyword evidence="7 11" id="KW-0862">Zinc</keyword>
<feature type="domain" description="Peptidase M48" evidence="12">
    <location>
        <begin position="70"/>
        <end position="282"/>
    </location>
</feature>
<dbReference type="GO" id="GO:0004222">
    <property type="term" value="F:metalloendopeptidase activity"/>
    <property type="evidence" value="ECO:0007669"/>
    <property type="project" value="UniProtKB-UniRule"/>
</dbReference>
<evidence type="ECO:0000313" key="13">
    <source>
        <dbReference type="EMBL" id="PAV02931.1"/>
    </source>
</evidence>
<dbReference type="CDD" id="cd07336">
    <property type="entry name" value="M48B_HtpX_like"/>
    <property type="match status" value="1"/>
</dbReference>
<dbReference type="GO" id="GO:0006508">
    <property type="term" value="P:proteolysis"/>
    <property type="evidence" value="ECO:0007669"/>
    <property type="project" value="UniProtKB-KW"/>
</dbReference>
<dbReference type="OrthoDB" id="28389at2157"/>
<evidence type="ECO:0000256" key="10">
    <source>
        <dbReference type="ARBA" id="ARBA00023136"/>
    </source>
</evidence>
<evidence type="ECO:0000313" key="14">
    <source>
        <dbReference type="Proteomes" id="UP000217784"/>
    </source>
</evidence>
<feature type="binding site" evidence="11">
    <location>
        <position position="140"/>
    </location>
    <ligand>
        <name>Zn(2+)</name>
        <dbReference type="ChEBI" id="CHEBI:29105"/>
        <note>catalytic</note>
    </ligand>
</feature>
<evidence type="ECO:0000256" key="2">
    <source>
        <dbReference type="ARBA" id="ARBA00022475"/>
    </source>
</evidence>
<organism evidence="13 14">
    <name type="scientific">Methanobacterium bryantii</name>
    <dbReference type="NCBI Taxonomy" id="2161"/>
    <lineage>
        <taxon>Archaea</taxon>
        <taxon>Methanobacteriati</taxon>
        <taxon>Methanobacteriota</taxon>
        <taxon>Methanomada group</taxon>
        <taxon>Methanobacteria</taxon>
        <taxon>Methanobacteriales</taxon>
        <taxon>Methanobacteriaceae</taxon>
        <taxon>Methanobacterium</taxon>
    </lineage>
</organism>
<feature type="transmembrane region" description="Helical" evidence="11">
    <location>
        <begin position="7"/>
        <end position="25"/>
    </location>
</feature>
<feature type="transmembrane region" description="Helical" evidence="11">
    <location>
        <begin position="146"/>
        <end position="169"/>
    </location>
</feature>
<evidence type="ECO:0000256" key="6">
    <source>
        <dbReference type="ARBA" id="ARBA00022801"/>
    </source>
</evidence>
<evidence type="ECO:0000256" key="11">
    <source>
        <dbReference type="HAMAP-Rule" id="MF_00188"/>
    </source>
</evidence>
<keyword evidence="14" id="KW-1185">Reference proteome</keyword>
<evidence type="ECO:0000256" key="3">
    <source>
        <dbReference type="ARBA" id="ARBA00022670"/>
    </source>
</evidence>
<accession>A0A2A2H0K4</accession>
<keyword evidence="4 11" id="KW-0812">Transmembrane</keyword>
<dbReference type="Proteomes" id="UP000217784">
    <property type="component" value="Unassembled WGS sequence"/>
</dbReference>
<keyword evidence="5 11" id="KW-0479">Metal-binding</keyword>
<evidence type="ECO:0000259" key="12">
    <source>
        <dbReference type="Pfam" id="PF01435"/>
    </source>
</evidence>
<dbReference type="EC" id="3.4.24.-" evidence="11"/>
<dbReference type="InterPro" id="IPR001915">
    <property type="entry name" value="Peptidase_M48"/>
</dbReference>
<protein>
    <recommendedName>
        <fullName evidence="11">Protease HtpX homolog</fullName>
        <ecNumber evidence="11">3.4.24.-</ecNumber>
    </recommendedName>
</protein>
<dbReference type="AlphaFoldDB" id="A0A2A2H0K4"/>
<gene>
    <name evidence="11" type="primary">htpX</name>
    <name evidence="13" type="ORF">ASJ80_03750</name>
</gene>
<dbReference type="InterPro" id="IPR050083">
    <property type="entry name" value="HtpX_protease"/>
</dbReference>
<dbReference type="HAMAP" id="MF_00188">
    <property type="entry name" value="Pept_M48_protease_HtpX"/>
    <property type="match status" value="1"/>
</dbReference>